<comment type="caution">
    <text evidence="3">The sequence shown here is derived from an EMBL/GenBank/DDBJ whole genome shotgun (WGS) entry which is preliminary data.</text>
</comment>
<evidence type="ECO:0000259" key="2">
    <source>
        <dbReference type="Pfam" id="PF08327"/>
    </source>
</evidence>
<dbReference type="EMBL" id="LFXJ01000002">
    <property type="protein sequence ID" value="KMY33838.1"/>
    <property type="molecule type" value="Genomic_DNA"/>
</dbReference>
<dbReference type="PATRIC" id="fig|582475.4.peg.3920"/>
<dbReference type="InterPro" id="IPR023393">
    <property type="entry name" value="START-like_dom_sf"/>
</dbReference>
<dbReference type="GeneID" id="96597055"/>
<reference evidence="4" key="1">
    <citation type="submission" date="2015-07" db="EMBL/GenBank/DDBJ databases">
        <authorList>
            <consortium name="Consortium for Microbial Forensics and Genomics (microFORGE)"/>
            <person name="Knight B.M."/>
            <person name="Roberts D.P."/>
            <person name="Lin D."/>
            <person name="Hari K."/>
            <person name="Fletcher J."/>
            <person name="Melcher U."/>
            <person name="Blagden T."/>
            <person name="Winegar R.A."/>
        </authorList>
    </citation>
    <scope>NUCLEOTIDE SEQUENCE [LARGE SCALE GENOMIC DNA]</scope>
    <source>
        <strain evidence="4">DSM 23493</strain>
    </source>
</reference>
<proteinExistence type="inferred from homology"/>
<accession>A0A0K9FHY7</accession>
<dbReference type="InterPro" id="IPR013538">
    <property type="entry name" value="ASHA1/2-like_C"/>
</dbReference>
<dbReference type="SUPFAM" id="SSF55961">
    <property type="entry name" value="Bet v1-like"/>
    <property type="match status" value="1"/>
</dbReference>
<dbReference type="Proteomes" id="UP000037326">
    <property type="component" value="Unassembled WGS sequence"/>
</dbReference>
<dbReference type="OrthoDB" id="9803476at2"/>
<dbReference type="CDD" id="cd08899">
    <property type="entry name" value="SRPBCC_CalC_Aha1-like_6"/>
    <property type="match status" value="1"/>
</dbReference>
<feature type="domain" description="Activator of Hsp90 ATPase homologue 1/2-like C-terminal" evidence="2">
    <location>
        <begin position="23"/>
        <end position="133"/>
    </location>
</feature>
<sequence>MLATIQKQQNNYVVKFNRPLLHSVEAVWAVLTENEKLQKWMNNLEIMDLRKNGIIHFNMNDGTNAYKEIAITDYVKKEVLEFDWGKDTVRFELTPTSSGSILVLLESIGELTDHTPKDLAGWHVCLGLLSDLLNGTIHEEFPIEEWQKWFAEYKQLVDDAGKI</sequence>
<dbReference type="Gene3D" id="3.30.530.20">
    <property type="match status" value="1"/>
</dbReference>
<evidence type="ECO:0000313" key="3">
    <source>
        <dbReference type="EMBL" id="KMY33838.1"/>
    </source>
</evidence>
<protein>
    <submittedName>
        <fullName evidence="3">Activator of Hsp90 ATPase 1 family protein</fullName>
    </submittedName>
</protein>
<name>A0A0K9FHY7_9BACI</name>
<dbReference type="Pfam" id="PF08327">
    <property type="entry name" value="AHSA1"/>
    <property type="match status" value="1"/>
</dbReference>
<dbReference type="RefSeq" id="WP_049663132.1">
    <property type="nucleotide sequence ID" value="NZ_LFXJ01000002.1"/>
</dbReference>
<gene>
    <name evidence="3" type="ORF">ACZ11_01820</name>
</gene>
<organism evidence="3 4">
    <name type="scientific">Lysinibacillus xylanilyticus</name>
    <dbReference type="NCBI Taxonomy" id="582475"/>
    <lineage>
        <taxon>Bacteria</taxon>
        <taxon>Bacillati</taxon>
        <taxon>Bacillota</taxon>
        <taxon>Bacilli</taxon>
        <taxon>Bacillales</taxon>
        <taxon>Bacillaceae</taxon>
        <taxon>Lysinibacillus</taxon>
    </lineage>
</organism>
<comment type="similarity">
    <text evidence="1">Belongs to the AHA1 family.</text>
</comment>
<evidence type="ECO:0000256" key="1">
    <source>
        <dbReference type="ARBA" id="ARBA00006817"/>
    </source>
</evidence>
<evidence type="ECO:0000313" key="4">
    <source>
        <dbReference type="Proteomes" id="UP000037326"/>
    </source>
</evidence>
<dbReference type="AlphaFoldDB" id="A0A0K9FHY7"/>